<gene>
    <name evidence="1" type="ORF">GWO12_16860</name>
</gene>
<proteinExistence type="predicted"/>
<evidence type="ECO:0000313" key="2">
    <source>
        <dbReference type="Proteomes" id="UP000702544"/>
    </source>
</evidence>
<dbReference type="EMBL" id="JAACAK010000148">
    <property type="protein sequence ID" value="NIR76749.1"/>
    <property type="molecule type" value="Genomic_DNA"/>
</dbReference>
<reference evidence="1 2" key="1">
    <citation type="submission" date="2020-01" db="EMBL/GenBank/DDBJ databases">
        <title>Genomes assembled from Gulf of Kutch pelagic sediment metagenomes.</title>
        <authorList>
            <person name="Chandrashekar M."/>
            <person name="Mahajan M.S."/>
            <person name="Dave K.J."/>
            <person name="Vatsa P."/>
            <person name="Nathani N.M."/>
        </authorList>
    </citation>
    <scope>NUCLEOTIDE SEQUENCE [LARGE SCALE GENOMIC DNA]</scope>
    <source>
        <strain evidence="1">KS3-K002</strain>
    </source>
</reference>
<comment type="caution">
    <text evidence="1">The sequence shown here is derived from an EMBL/GenBank/DDBJ whole genome shotgun (WGS) entry which is preliminary data.</text>
</comment>
<dbReference type="AlphaFoldDB" id="A0AAE4ZAR0"/>
<sequence length="68" mass="7800">MRLVEKVARYVGLEQMGRSDEQYEEDIEANARAIIEEVADAVLCANVRGPTDYVAQWLRTQLREGEDE</sequence>
<dbReference type="Proteomes" id="UP000702544">
    <property type="component" value="Unassembled WGS sequence"/>
</dbReference>
<accession>A0AAE4ZAR0</accession>
<evidence type="ECO:0000313" key="1">
    <source>
        <dbReference type="EMBL" id="NIR76749.1"/>
    </source>
</evidence>
<organism evidence="1 2">
    <name type="scientific">Candidatus Kutchimonas denitrificans</name>
    <dbReference type="NCBI Taxonomy" id="3056748"/>
    <lineage>
        <taxon>Bacteria</taxon>
        <taxon>Pseudomonadati</taxon>
        <taxon>Gemmatimonadota</taxon>
        <taxon>Gemmatimonadia</taxon>
        <taxon>Candidatus Palauibacterales</taxon>
        <taxon>Candidatus Palauibacteraceae</taxon>
        <taxon>Candidatus Kutchimonas</taxon>
    </lineage>
</organism>
<protein>
    <submittedName>
        <fullName evidence="1">Uncharacterized protein</fullName>
    </submittedName>
</protein>
<name>A0AAE4ZAR0_9BACT</name>